<dbReference type="Proteomes" id="UP000241421">
    <property type="component" value="Unassembled WGS sequence"/>
</dbReference>
<reference evidence="2 3" key="1">
    <citation type="submission" date="2018-04" db="EMBL/GenBank/DDBJ databases">
        <title>Massilia violaceinigra sp. nov., a novel purple-pigmented bacterium isolated from Tianshan glacier, Xinjiang, China.</title>
        <authorList>
            <person name="Wang H."/>
        </authorList>
    </citation>
    <scope>NUCLEOTIDE SEQUENCE [LARGE SCALE GENOMIC DNA]</scope>
    <source>
        <strain evidence="2 3">B448-2</strain>
    </source>
</reference>
<protein>
    <submittedName>
        <fullName evidence="2">HDOD domain-containing protein</fullName>
    </submittedName>
</protein>
<dbReference type="CDD" id="cd00077">
    <property type="entry name" value="HDc"/>
    <property type="match status" value="1"/>
</dbReference>
<dbReference type="PANTHER" id="PTHR33525">
    <property type="match status" value="1"/>
</dbReference>
<organism evidence="2 3">
    <name type="scientific">Massilia glaciei</name>
    <dbReference type="NCBI Taxonomy" id="1524097"/>
    <lineage>
        <taxon>Bacteria</taxon>
        <taxon>Pseudomonadati</taxon>
        <taxon>Pseudomonadota</taxon>
        <taxon>Betaproteobacteria</taxon>
        <taxon>Burkholderiales</taxon>
        <taxon>Oxalobacteraceae</taxon>
        <taxon>Telluria group</taxon>
        <taxon>Massilia</taxon>
    </lineage>
</organism>
<gene>
    <name evidence="2" type="ORF">C7C56_002915</name>
</gene>
<name>A0A2U2I648_9BURK</name>
<dbReference type="RefSeq" id="WP_106756007.1">
    <property type="nucleotide sequence ID" value="NZ_PXWF02000041.1"/>
</dbReference>
<evidence type="ECO:0000313" key="3">
    <source>
        <dbReference type="Proteomes" id="UP000241421"/>
    </source>
</evidence>
<dbReference type="OrthoDB" id="9797768at2"/>
<evidence type="ECO:0000259" key="1">
    <source>
        <dbReference type="PROSITE" id="PS51833"/>
    </source>
</evidence>
<accession>A0A2U2I648</accession>
<dbReference type="PROSITE" id="PS51833">
    <property type="entry name" value="HDOD"/>
    <property type="match status" value="1"/>
</dbReference>
<dbReference type="InterPro" id="IPR013976">
    <property type="entry name" value="HDOD"/>
</dbReference>
<dbReference type="InterPro" id="IPR003607">
    <property type="entry name" value="HD/PDEase_dom"/>
</dbReference>
<sequence length="278" mass="30068">MVKLEIFRELAAQAGKGELTFPANVNGSLKLQHALDDEDCHIDAAARLVMAEPLLSAYTVAIANSVAYNPYGNEINNVRAAVTRLGFRTLKSMVARLIVRQLNSAIKNPLLRAQSTLLWEHTAHVAALAQVLAKKVSRIDPETAMFAAIVHEVGGFYLLSRAEEFPGLLDDNSEAWTEYGERLIGRGVLRQLGVPALVIEAVDVLWKGEGVHPPRTLGDTLLLANVLAPVPSPLQPRRSVSALQAADSIDFETPRGSLRKILAESADEIASLTAALLD</sequence>
<dbReference type="Gene3D" id="1.10.3210.10">
    <property type="entry name" value="Hypothetical protein af1432"/>
    <property type="match status" value="1"/>
</dbReference>
<comment type="caution">
    <text evidence="2">The sequence shown here is derived from an EMBL/GenBank/DDBJ whole genome shotgun (WGS) entry which is preliminary data.</text>
</comment>
<dbReference type="Pfam" id="PF08668">
    <property type="entry name" value="HDOD"/>
    <property type="match status" value="1"/>
</dbReference>
<dbReference type="EMBL" id="PXWF02000041">
    <property type="protein sequence ID" value="PWF55237.1"/>
    <property type="molecule type" value="Genomic_DNA"/>
</dbReference>
<dbReference type="SUPFAM" id="SSF109604">
    <property type="entry name" value="HD-domain/PDEase-like"/>
    <property type="match status" value="1"/>
</dbReference>
<keyword evidence="3" id="KW-1185">Reference proteome</keyword>
<dbReference type="AlphaFoldDB" id="A0A2U2I648"/>
<proteinExistence type="predicted"/>
<evidence type="ECO:0000313" key="2">
    <source>
        <dbReference type="EMBL" id="PWF55237.1"/>
    </source>
</evidence>
<dbReference type="PANTHER" id="PTHR33525:SF3">
    <property type="entry name" value="RIBONUCLEASE Y"/>
    <property type="match status" value="1"/>
</dbReference>
<dbReference type="InterPro" id="IPR052340">
    <property type="entry name" value="RNase_Y/CdgJ"/>
</dbReference>
<feature type="domain" description="HDOD" evidence="1">
    <location>
        <begin position="21"/>
        <end position="208"/>
    </location>
</feature>